<feature type="region of interest" description="Disordered" evidence="1">
    <location>
        <begin position="60"/>
        <end position="83"/>
    </location>
</feature>
<keyword evidence="2" id="KW-1133">Transmembrane helix</keyword>
<organism evidence="3 4">
    <name type="scientific">Micromonospora auratinigra</name>
    <dbReference type="NCBI Taxonomy" id="261654"/>
    <lineage>
        <taxon>Bacteria</taxon>
        <taxon>Bacillati</taxon>
        <taxon>Actinomycetota</taxon>
        <taxon>Actinomycetes</taxon>
        <taxon>Micromonosporales</taxon>
        <taxon>Micromonosporaceae</taxon>
        <taxon>Micromonospora</taxon>
    </lineage>
</organism>
<dbReference type="EMBL" id="LT594323">
    <property type="protein sequence ID" value="SBT49867.1"/>
    <property type="molecule type" value="Genomic_DNA"/>
</dbReference>
<dbReference type="PATRIC" id="fig|261654.4.peg.4640"/>
<gene>
    <name evidence="3" type="ORF">GA0070611_4574</name>
</gene>
<name>A0A1A9A1A7_9ACTN</name>
<dbReference type="AlphaFoldDB" id="A0A1A9A1A7"/>
<keyword evidence="2" id="KW-0472">Membrane</keyword>
<dbReference type="STRING" id="261654.GA0070611_4574"/>
<dbReference type="OrthoDB" id="3351730at2"/>
<dbReference type="SUPFAM" id="SSF110296">
    <property type="entry name" value="Oligoxyloglucan reducing end-specific cellobiohydrolase"/>
    <property type="match status" value="1"/>
</dbReference>
<reference evidence="4" key="1">
    <citation type="submission" date="2016-06" db="EMBL/GenBank/DDBJ databases">
        <authorList>
            <person name="Varghese N."/>
            <person name="Submissions Spin"/>
        </authorList>
    </citation>
    <scope>NUCLEOTIDE SEQUENCE [LARGE SCALE GENOMIC DNA]</scope>
    <source>
        <strain evidence="4">DSM 44815</strain>
    </source>
</reference>
<keyword evidence="2" id="KW-0812">Transmembrane</keyword>
<sequence length="409" mass="44096">MPDTAIEQLFAEFEATARETFRPPGVPAAQRRVRDRRRHRRGLLAGVAALLLAGSAGGYAAAHRGDRPTPTPTPTPTVSPSPELTERKVAVPGVPGRLADLRFVSGTSGWALFDTCEPFDAGARDCRRTVARTTDGGRSWRRTALPDVPTGVVQLMPVDHQHLTVATVDRFLVTEDGGFSWTTHPRTAPPDSIWLTVNAPDGPHLGCASPKEGAPPPATCDVLKIVLLDGIPLAHQPPVTLHPRDEAAFFPGLDGRYWLTLARNDQFTVFTSDYGGGPWRKLPSVPGAHRLTFSPDGVEAWLVRTERPNGVWRLVDDRWQPGPLLPDDTAEVAAVGAGLLVVTSTYGGAGFVTDGRHVDLPVLRDALRGQPDDTASVATLPDGTVQILYGETQILGIGQGVDRQWIRYS</sequence>
<proteinExistence type="predicted"/>
<evidence type="ECO:0000313" key="3">
    <source>
        <dbReference type="EMBL" id="SBT49867.1"/>
    </source>
</evidence>
<dbReference type="Gene3D" id="2.130.10.10">
    <property type="entry name" value="YVTN repeat-like/Quinoprotein amine dehydrogenase"/>
    <property type="match status" value="1"/>
</dbReference>
<protein>
    <submittedName>
        <fullName evidence="3">Uncharacterized protein</fullName>
    </submittedName>
</protein>
<evidence type="ECO:0000256" key="2">
    <source>
        <dbReference type="SAM" id="Phobius"/>
    </source>
</evidence>
<feature type="compositionally biased region" description="Pro residues" evidence="1">
    <location>
        <begin position="69"/>
        <end position="79"/>
    </location>
</feature>
<accession>A0A1A9A1A7</accession>
<evidence type="ECO:0000256" key="1">
    <source>
        <dbReference type="SAM" id="MobiDB-lite"/>
    </source>
</evidence>
<keyword evidence="4" id="KW-1185">Reference proteome</keyword>
<dbReference type="RefSeq" id="WP_091667627.1">
    <property type="nucleotide sequence ID" value="NZ_LT594323.1"/>
</dbReference>
<evidence type="ECO:0000313" key="4">
    <source>
        <dbReference type="Proteomes" id="UP000199385"/>
    </source>
</evidence>
<feature type="transmembrane region" description="Helical" evidence="2">
    <location>
        <begin position="42"/>
        <end position="62"/>
    </location>
</feature>
<dbReference type="Proteomes" id="UP000199385">
    <property type="component" value="Chromosome I"/>
</dbReference>
<dbReference type="InterPro" id="IPR015943">
    <property type="entry name" value="WD40/YVTN_repeat-like_dom_sf"/>
</dbReference>